<name>A0A6M0S9R3_9CYAN</name>
<dbReference type="EMBL" id="QZCE01000002">
    <property type="protein sequence ID" value="NEZ64482.1"/>
    <property type="molecule type" value="Genomic_DNA"/>
</dbReference>
<accession>A0A6M0S9R3</accession>
<evidence type="ECO:0000313" key="1">
    <source>
        <dbReference type="EMBL" id="NEZ64482.1"/>
    </source>
</evidence>
<evidence type="ECO:0000313" key="2">
    <source>
        <dbReference type="Proteomes" id="UP000473574"/>
    </source>
</evidence>
<dbReference type="Proteomes" id="UP000473574">
    <property type="component" value="Unassembled WGS sequence"/>
</dbReference>
<proteinExistence type="predicted"/>
<protein>
    <submittedName>
        <fullName evidence="1">Uncharacterized protein</fullName>
    </submittedName>
</protein>
<dbReference type="AlphaFoldDB" id="A0A6M0S9R3"/>
<organism evidence="1 2">
    <name type="scientific">Adonisia turfae CCMR0082</name>
    <dbReference type="NCBI Taxonomy" id="2304604"/>
    <lineage>
        <taxon>Bacteria</taxon>
        <taxon>Bacillati</taxon>
        <taxon>Cyanobacteriota</taxon>
        <taxon>Adonisia</taxon>
        <taxon>Adonisia turfae</taxon>
    </lineage>
</organism>
<gene>
    <name evidence="1" type="ORF">D0962_17085</name>
</gene>
<reference evidence="1 2" key="1">
    <citation type="journal article" date="2020" name="Microb. Ecol.">
        <title>Ecogenomics of the Marine Benthic Filamentous Cyanobacterium Adonisia.</title>
        <authorList>
            <person name="Walter J.M."/>
            <person name="Coutinho F.H."/>
            <person name="Leomil L."/>
            <person name="Hargreaves P.I."/>
            <person name="Campeao M.E."/>
            <person name="Vieira V.V."/>
            <person name="Silva B.S."/>
            <person name="Fistarol G.O."/>
            <person name="Salomon P.S."/>
            <person name="Sawabe T."/>
            <person name="Mino S."/>
            <person name="Hosokawa M."/>
            <person name="Miyashita H."/>
            <person name="Maruyama F."/>
            <person name="van Verk M.C."/>
            <person name="Dutilh B.E."/>
            <person name="Thompson C.C."/>
            <person name="Thompson F.L."/>
        </authorList>
    </citation>
    <scope>NUCLEOTIDE SEQUENCE [LARGE SCALE GENOMIC DNA]</scope>
    <source>
        <strain evidence="1 2">CCMR0082</strain>
    </source>
</reference>
<sequence>MILKQSLLNFLKIGAIPLLLTGVALRQIILVQTLGLSPWHGGGFGMFASIDRDERRVIKTRLIDCQQQQEIMLPELVAASPKFLKAETYIHVSTFPTLQQLSRVGQRLLSIDSQNPIAELYGENREQGCDTKIQLQAWRLVYDGKTIVYEPIADPVEVEL</sequence>
<dbReference type="RefSeq" id="WP_163664794.1">
    <property type="nucleotide sequence ID" value="NZ_QZCE01000002.1"/>
</dbReference>
<comment type="caution">
    <text evidence="1">The sequence shown here is derived from an EMBL/GenBank/DDBJ whole genome shotgun (WGS) entry which is preliminary data.</text>
</comment>